<dbReference type="KEGG" id="knv:Pan216_06590"/>
<dbReference type="GO" id="GO:0016757">
    <property type="term" value="F:glycosyltransferase activity"/>
    <property type="evidence" value="ECO:0007669"/>
    <property type="project" value="UniProtKB-KW"/>
</dbReference>
<dbReference type="Gene3D" id="3.40.50.2000">
    <property type="entry name" value="Glycogen Phosphorylase B"/>
    <property type="match status" value="2"/>
</dbReference>
<dbReference type="AlphaFoldDB" id="A0A518AYM5"/>
<keyword evidence="2 5" id="KW-0808">Transferase</keyword>
<accession>A0A518AYM5</accession>
<evidence type="ECO:0000259" key="4">
    <source>
        <dbReference type="Pfam" id="PF13439"/>
    </source>
</evidence>
<dbReference type="InterPro" id="IPR028098">
    <property type="entry name" value="Glyco_trans_4-like_N"/>
</dbReference>
<dbReference type="Proteomes" id="UP000317093">
    <property type="component" value="Chromosome"/>
</dbReference>
<evidence type="ECO:0000313" key="5">
    <source>
        <dbReference type="EMBL" id="QDU59826.1"/>
    </source>
</evidence>
<feature type="domain" description="Glycosyltransferase subfamily 4-like N-terminal" evidence="4">
    <location>
        <begin position="15"/>
        <end position="183"/>
    </location>
</feature>
<dbReference type="SUPFAM" id="SSF53756">
    <property type="entry name" value="UDP-Glycosyltransferase/glycogen phosphorylase"/>
    <property type="match status" value="1"/>
</dbReference>
<gene>
    <name evidence="5" type="primary">rfaG</name>
    <name evidence="5" type="ORF">Pan216_06590</name>
</gene>
<evidence type="ECO:0000313" key="6">
    <source>
        <dbReference type="Proteomes" id="UP000317093"/>
    </source>
</evidence>
<sequence>MRIALVIGRYNATGGGAERWTDRHARWLLAHGHDVHLVSGGFSGLPEGATAHEVTVARRCAKPRLAFAEKAEEIVRRGSFDVVHDMGDGWTSDLFMPHHGTRRGGFEQNSLLVPRWLRPTRGLARQLLPRYREFDELESRQYEPVAGRLFVALSHMVREHMMGYYGVAEEQIRIVPNGVDPNRFHPDEHGETRARMRRELAVEDAVVYLLIAHNFRLKGLDPLLEALATLRSRGRSAVVVVVGAGRVAPYQRMADRLGILDAVRFAGSRDDALPYYQAADVYVQPTYYDPCSLVVLEALACGLPVVTTRHNGAGELMEPGVSGAVIETPTDVRGLAEAMDSFHEEEVRRVASVAARCNALENTIDHNAERLLSLYGDVAGRRACA</sequence>
<organism evidence="5 6">
    <name type="scientific">Kolteria novifilia</name>
    <dbReference type="NCBI Taxonomy" id="2527975"/>
    <lineage>
        <taxon>Bacteria</taxon>
        <taxon>Pseudomonadati</taxon>
        <taxon>Planctomycetota</taxon>
        <taxon>Planctomycetia</taxon>
        <taxon>Kolteriales</taxon>
        <taxon>Kolteriaceae</taxon>
        <taxon>Kolteria</taxon>
    </lineage>
</organism>
<name>A0A518AYM5_9BACT</name>
<keyword evidence="1 5" id="KW-0328">Glycosyltransferase</keyword>
<dbReference type="CDD" id="cd03801">
    <property type="entry name" value="GT4_PimA-like"/>
    <property type="match status" value="1"/>
</dbReference>
<keyword evidence="6" id="KW-1185">Reference proteome</keyword>
<evidence type="ECO:0000256" key="1">
    <source>
        <dbReference type="ARBA" id="ARBA00022676"/>
    </source>
</evidence>
<evidence type="ECO:0000256" key="2">
    <source>
        <dbReference type="ARBA" id="ARBA00022679"/>
    </source>
</evidence>
<proteinExistence type="predicted"/>
<dbReference type="InterPro" id="IPR001296">
    <property type="entry name" value="Glyco_trans_1"/>
</dbReference>
<dbReference type="EMBL" id="CP036279">
    <property type="protein sequence ID" value="QDU59826.1"/>
    <property type="molecule type" value="Genomic_DNA"/>
</dbReference>
<evidence type="ECO:0000259" key="3">
    <source>
        <dbReference type="Pfam" id="PF00534"/>
    </source>
</evidence>
<dbReference type="EC" id="2.4.-.-" evidence="5"/>
<dbReference type="Pfam" id="PF00534">
    <property type="entry name" value="Glycos_transf_1"/>
    <property type="match status" value="1"/>
</dbReference>
<reference evidence="5 6" key="1">
    <citation type="submission" date="2019-02" db="EMBL/GenBank/DDBJ databases">
        <title>Deep-cultivation of Planctomycetes and their phenomic and genomic characterization uncovers novel biology.</title>
        <authorList>
            <person name="Wiegand S."/>
            <person name="Jogler M."/>
            <person name="Boedeker C."/>
            <person name="Pinto D."/>
            <person name="Vollmers J."/>
            <person name="Rivas-Marin E."/>
            <person name="Kohn T."/>
            <person name="Peeters S.H."/>
            <person name="Heuer A."/>
            <person name="Rast P."/>
            <person name="Oberbeckmann S."/>
            <person name="Bunk B."/>
            <person name="Jeske O."/>
            <person name="Meyerdierks A."/>
            <person name="Storesund J.E."/>
            <person name="Kallscheuer N."/>
            <person name="Luecker S."/>
            <person name="Lage O.M."/>
            <person name="Pohl T."/>
            <person name="Merkel B.J."/>
            <person name="Hornburger P."/>
            <person name="Mueller R.-W."/>
            <person name="Bruemmer F."/>
            <person name="Labrenz M."/>
            <person name="Spormann A.M."/>
            <person name="Op den Camp H."/>
            <person name="Overmann J."/>
            <person name="Amann R."/>
            <person name="Jetten M.S.M."/>
            <person name="Mascher T."/>
            <person name="Medema M.H."/>
            <person name="Devos D.P."/>
            <person name="Kaster A.-K."/>
            <person name="Ovreas L."/>
            <person name="Rohde M."/>
            <person name="Galperin M.Y."/>
            <person name="Jogler C."/>
        </authorList>
    </citation>
    <scope>NUCLEOTIDE SEQUENCE [LARGE SCALE GENOMIC DNA]</scope>
    <source>
        <strain evidence="5 6">Pan216</strain>
    </source>
</reference>
<dbReference type="PANTHER" id="PTHR12526">
    <property type="entry name" value="GLYCOSYLTRANSFERASE"/>
    <property type="match status" value="1"/>
</dbReference>
<dbReference type="Pfam" id="PF13439">
    <property type="entry name" value="Glyco_transf_4"/>
    <property type="match status" value="1"/>
</dbReference>
<dbReference type="RefSeq" id="WP_419193205.1">
    <property type="nucleotide sequence ID" value="NZ_CP036279.1"/>
</dbReference>
<protein>
    <submittedName>
        <fullName evidence="5">Lipopolysaccharide core biosynthesis protein RfaG</fullName>
        <ecNumber evidence="5">2.4.-.-</ecNumber>
    </submittedName>
</protein>
<dbReference type="PANTHER" id="PTHR12526:SF510">
    <property type="entry name" value="D-INOSITOL 3-PHOSPHATE GLYCOSYLTRANSFERASE"/>
    <property type="match status" value="1"/>
</dbReference>
<feature type="domain" description="Glycosyl transferase family 1" evidence="3">
    <location>
        <begin position="197"/>
        <end position="346"/>
    </location>
</feature>